<organism evidence="2 3">
    <name type="scientific">Musa acuminata subsp. malaccensis</name>
    <name type="common">Wild banana</name>
    <name type="synonym">Musa malaccensis</name>
    <dbReference type="NCBI Taxonomy" id="214687"/>
    <lineage>
        <taxon>Eukaryota</taxon>
        <taxon>Viridiplantae</taxon>
        <taxon>Streptophyta</taxon>
        <taxon>Embryophyta</taxon>
        <taxon>Tracheophyta</taxon>
        <taxon>Spermatophyta</taxon>
        <taxon>Magnoliopsida</taxon>
        <taxon>Liliopsida</taxon>
        <taxon>Zingiberales</taxon>
        <taxon>Musaceae</taxon>
        <taxon>Musa</taxon>
    </lineage>
</organism>
<dbReference type="InParanoid" id="A0A804J7S1"/>
<protein>
    <submittedName>
        <fullName evidence="1">(wild Malaysian banana) hypothetical protein</fullName>
    </submittedName>
</protein>
<proteinExistence type="predicted"/>
<dbReference type="Gramene" id="Ma05_t23540.1">
    <property type="protein sequence ID" value="Ma05_p23540.1"/>
    <property type="gene ID" value="Ma05_g23540"/>
</dbReference>
<sequence>MKLISSKSCQKLTKSRIITLILPKFKLLVLITQ</sequence>
<evidence type="ECO:0000313" key="2">
    <source>
        <dbReference type="EnsemblPlants" id="Ma05_p23540.1"/>
    </source>
</evidence>
<evidence type="ECO:0000313" key="3">
    <source>
        <dbReference type="Proteomes" id="UP000012960"/>
    </source>
</evidence>
<dbReference type="AlphaFoldDB" id="A0A804J7S1"/>
<reference evidence="2" key="2">
    <citation type="submission" date="2021-05" db="UniProtKB">
        <authorList>
            <consortium name="EnsemblPlants"/>
        </authorList>
    </citation>
    <scope>IDENTIFICATION</scope>
    <source>
        <strain evidence="2">subsp. malaccensis</strain>
    </source>
</reference>
<evidence type="ECO:0000313" key="1">
    <source>
        <dbReference type="EMBL" id="CAG1839380.1"/>
    </source>
</evidence>
<accession>A0A804J7S1</accession>
<dbReference type="EnsemblPlants" id="Ma05_t23540.1">
    <property type="protein sequence ID" value="Ma05_p23540.1"/>
    <property type="gene ID" value="Ma05_g23540"/>
</dbReference>
<dbReference type="Proteomes" id="UP000012960">
    <property type="component" value="Unplaced"/>
</dbReference>
<dbReference type="EMBL" id="HG996470">
    <property type="protein sequence ID" value="CAG1839380.1"/>
    <property type="molecule type" value="Genomic_DNA"/>
</dbReference>
<name>A0A804J7S1_MUSAM</name>
<reference evidence="1" key="1">
    <citation type="submission" date="2021-03" db="EMBL/GenBank/DDBJ databases">
        <authorList>
            <consortium name="Genoscope - CEA"/>
            <person name="William W."/>
        </authorList>
    </citation>
    <scope>NUCLEOTIDE SEQUENCE</scope>
    <source>
        <strain evidence="1">Doubled-haploid Pahang</strain>
    </source>
</reference>
<gene>
    <name evidence="1" type="ORF">GSMUA_275570.1</name>
</gene>
<keyword evidence="3" id="KW-1185">Reference proteome</keyword>